<protein>
    <submittedName>
        <fullName evidence="3">Tripartite-type tricarboxylate transporter, receptor component TctC</fullName>
    </submittedName>
</protein>
<dbReference type="Proteomes" id="UP000198508">
    <property type="component" value="Unassembled WGS sequence"/>
</dbReference>
<dbReference type="STRING" id="460384.SAMN05216313_108125"/>
<dbReference type="Pfam" id="PF03401">
    <property type="entry name" value="TctC"/>
    <property type="match status" value="1"/>
</dbReference>
<dbReference type="SUPFAM" id="SSF53850">
    <property type="entry name" value="Periplasmic binding protein-like II"/>
    <property type="match status" value="1"/>
</dbReference>
<reference evidence="4" key="1">
    <citation type="submission" date="2016-10" db="EMBL/GenBank/DDBJ databases">
        <authorList>
            <person name="Varghese N."/>
            <person name="Submissions S."/>
        </authorList>
    </citation>
    <scope>NUCLEOTIDE SEQUENCE [LARGE SCALE GENOMIC DNA]</scope>
    <source>
        <strain evidence="4">NLAE-zl-G277</strain>
    </source>
</reference>
<dbReference type="Gene3D" id="3.40.190.150">
    <property type="entry name" value="Bordetella uptake gene, domain 1"/>
    <property type="match status" value="1"/>
</dbReference>
<sequence>MRKRNMKALAMVAAAALVLAGCSGGGGSATTAAKEEATTQAAASEEKATEAAADTTAAAAEKTTDYPNKPIDLVVPFAAGGNVDLSCRILAQELEKELGQPVNVLNKEGGGAVVGQTYAVTQKPDGYTMLALTSSYVTNVLSGATTYDMDSITPIAEYCFDPELIVASEASGIETIEQFMEVGKEKVLLNSTPGFSTSHHIASLIFTQKTGIEFEYMHTNGSAEQTVQLAGGHAEVGFTTYAGAASLIEQGKIKVLAICADERSDILPDVPTMKESGLDFVYGAYRGLAVPAGTPDEVVQLLSDTMAKVMASEEVKTQFDNSGLPITYTDAATFKEFLANDYVSMEAIQDLIKE</sequence>
<dbReference type="Gene3D" id="3.40.190.10">
    <property type="entry name" value="Periplasmic binding protein-like II"/>
    <property type="match status" value="1"/>
</dbReference>
<evidence type="ECO:0000256" key="2">
    <source>
        <dbReference type="SAM" id="SignalP"/>
    </source>
</evidence>
<dbReference type="InterPro" id="IPR042100">
    <property type="entry name" value="Bug_dom1"/>
</dbReference>
<evidence type="ECO:0000313" key="4">
    <source>
        <dbReference type="Proteomes" id="UP000198508"/>
    </source>
</evidence>
<dbReference type="InterPro" id="IPR005064">
    <property type="entry name" value="BUG"/>
</dbReference>
<dbReference type="PANTHER" id="PTHR42928">
    <property type="entry name" value="TRICARBOXYLATE-BINDING PROTEIN"/>
    <property type="match status" value="1"/>
</dbReference>
<proteinExistence type="inferred from homology"/>
<keyword evidence="2" id="KW-0732">Signal</keyword>
<evidence type="ECO:0000313" key="3">
    <source>
        <dbReference type="EMBL" id="SET56194.1"/>
    </source>
</evidence>
<evidence type="ECO:0000256" key="1">
    <source>
        <dbReference type="ARBA" id="ARBA00006987"/>
    </source>
</evidence>
<keyword evidence="4" id="KW-1185">Reference proteome</keyword>
<feature type="chain" id="PRO_5038705580" evidence="2">
    <location>
        <begin position="21"/>
        <end position="354"/>
    </location>
</feature>
<gene>
    <name evidence="3" type="ORF">SAMN05216313_108125</name>
</gene>
<organism evidence="3 4">
    <name type="scientific">Enterocloster lavalensis</name>
    <dbReference type="NCBI Taxonomy" id="460384"/>
    <lineage>
        <taxon>Bacteria</taxon>
        <taxon>Bacillati</taxon>
        <taxon>Bacillota</taxon>
        <taxon>Clostridia</taxon>
        <taxon>Lachnospirales</taxon>
        <taxon>Lachnospiraceae</taxon>
        <taxon>Enterocloster</taxon>
    </lineage>
</organism>
<name>A0A1I0FDM0_9FIRM</name>
<dbReference type="PANTHER" id="PTHR42928:SF5">
    <property type="entry name" value="BLR1237 PROTEIN"/>
    <property type="match status" value="1"/>
</dbReference>
<dbReference type="AlphaFoldDB" id="A0A1I0FDM0"/>
<dbReference type="EMBL" id="FOIM01000008">
    <property type="protein sequence ID" value="SET56194.1"/>
    <property type="molecule type" value="Genomic_DNA"/>
</dbReference>
<comment type="similarity">
    <text evidence="1">Belongs to the UPF0065 (bug) family.</text>
</comment>
<dbReference type="CDD" id="cd07012">
    <property type="entry name" value="PBP2_Bug_TTT"/>
    <property type="match status" value="1"/>
</dbReference>
<feature type="signal peptide" evidence="2">
    <location>
        <begin position="1"/>
        <end position="20"/>
    </location>
</feature>
<accession>A0A1I0FDM0</accession>
<dbReference type="RefSeq" id="WP_092362916.1">
    <property type="nucleotide sequence ID" value="NZ_CAJJSN010000008.1"/>
</dbReference>
<dbReference type="PROSITE" id="PS51257">
    <property type="entry name" value="PROKAR_LIPOPROTEIN"/>
    <property type="match status" value="1"/>
</dbReference>
<keyword evidence="3" id="KW-0675">Receptor</keyword>
<dbReference type="PIRSF" id="PIRSF017082">
    <property type="entry name" value="YflP"/>
    <property type="match status" value="1"/>
</dbReference>